<evidence type="ECO:0000256" key="2">
    <source>
        <dbReference type="ARBA" id="ARBA00010199"/>
    </source>
</evidence>
<dbReference type="CDD" id="cd13132">
    <property type="entry name" value="MATE_eukaryotic"/>
    <property type="match status" value="1"/>
</dbReference>
<feature type="transmembrane region" description="Helical" evidence="7">
    <location>
        <begin position="444"/>
        <end position="466"/>
    </location>
</feature>
<proteinExistence type="inferred from homology"/>
<dbReference type="NCBIfam" id="TIGR00797">
    <property type="entry name" value="matE"/>
    <property type="match status" value="1"/>
</dbReference>
<dbReference type="GO" id="GO:0016020">
    <property type="term" value="C:membrane"/>
    <property type="evidence" value="ECO:0007669"/>
    <property type="project" value="UniProtKB-SubCell"/>
</dbReference>
<feature type="transmembrane region" description="Helical" evidence="7">
    <location>
        <begin position="404"/>
        <end position="423"/>
    </location>
</feature>
<evidence type="ECO:0000256" key="7">
    <source>
        <dbReference type="SAM" id="Phobius"/>
    </source>
</evidence>
<feature type="transmembrane region" description="Helical" evidence="7">
    <location>
        <begin position="472"/>
        <end position="494"/>
    </location>
</feature>
<feature type="transmembrane region" description="Helical" evidence="7">
    <location>
        <begin position="247"/>
        <end position="272"/>
    </location>
</feature>
<feature type="transmembrane region" description="Helical" evidence="7">
    <location>
        <begin position="114"/>
        <end position="138"/>
    </location>
</feature>
<dbReference type="GO" id="GO:1990961">
    <property type="term" value="P:xenobiotic detoxification by transmembrane export across the plasma membrane"/>
    <property type="evidence" value="ECO:0007669"/>
    <property type="project" value="InterPro"/>
</dbReference>
<evidence type="ECO:0000256" key="6">
    <source>
        <dbReference type="SAM" id="MobiDB-lite"/>
    </source>
</evidence>
<evidence type="ECO:0000256" key="5">
    <source>
        <dbReference type="ARBA" id="ARBA00023136"/>
    </source>
</evidence>
<sequence>MTRPRVPPEGAAGPASRLADETSPLLSSVSSLTEAGSALGASESATCLASEYVAHDSVALGVVARQETSLMLLSSVPLALSSLLQSSFHFINILSLGHLGTNELAAATLANMTIFMLVNAPGVGLASALTTFCATAFTASPDKTLVGFHLQCGLIAVTVHFFMVLPILLRIESILLALNQDALIASLCAKFVHAQLIGSLAWIYFECVKRFLQAQGHMKASTYVLLAVLPIHLLNTYLLVWSPVLGVGFLGAAFANVITFMAMLAGIIVYTLRTEARDTWGGWTRHSIAAMPQYYHLAIPATVMVFSDWAAWELMAIAASYLGNVTLAGQSIVINACTLTYPIAGSLSVAVSNRVGNLLGEARARRANISANVGLTLGVLSGAVNLLFYLGVSRWWGKLYSSDPEVIAMVAVIMPACALFQLVDAMSGVSAGVLRSLGRQTMGAWINIPSYYIVGLPLGLYLTYGAPSMGVIGLWIGLCAAAVLTALGQMIICFSANYAKEVERCIAQVNKSRGIAAGNFANNEGNSC</sequence>
<evidence type="ECO:0000313" key="9">
    <source>
        <dbReference type="Proteomes" id="UP001151516"/>
    </source>
</evidence>
<keyword evidence="5 7" id="KW-0472">Membrane</keyword>
<dbReference type="PANTHER" id="PTHR11206">
    <property type="entry name" value="MULTIDRUG RESISTANCE PROTEIN"/>
    <property type="match status" value="1"/>
</dbReference>
<organism evidence="8 9">
    <name type="scientific">Coemansia spiralis</name>
    <dbReference type="NCBI Taxonomy" id="417178"/>
    <lineage>
        <taxon>Eukaryota</taxon>
        <taxon>Fungi</taxon>
        <taxon>Fungi incertae sedis</taxon>
        <taxon>Zoopagomycota</taxon>
        <taxon>Kickxellomycotina</taxon>
        <taxon>Kickxellomycetes</taxon>
        <taxon>Kickxellales</taxon>
        <taxon>Kickxellaceae</taxon>
        <taxon>Coemansia</taxon>
    </lineage>
</organism>
<evidence type="ECO:0000256" key="1">
    <source>
        <dbReference type="ARBA" id="ARBA00004141"/>
    </source>
</evidence>
<keyword evidence="3 7" id="KW-0812">Transmembrane</keyword>
<feature type="transmembrane region" description="Helical" evidence="7">
    <location>
        <begin position="223"/>
        <end position="241"/>
    </location>
</feature>
<dbReference type="OrthoDB" id="2126698at2759"/>
<dbReference type="GO" id="GO:0042910">
    <property type="term" value="F:xenobiotic transmembrane transporter activity"/>
    <property type="evidence" value="ECO:0007669"/>
    <property type="project" value="InterPro"/>
</dbReference>
<dbReference type="Proteomes" id="UP001151516">
    <property type="component" value="Unassembled WGS sequence"/>
</dbReference>
<dbReference type="InterPro" id="IPR045069">
    <property type="entry name" value="MATE_euk"/>
</dbReference>
<feature type="transmembrane region" description="Helical" evidence="7">
    <location>
        <begin position="332"/>
        <end position="352"/>
    </location>
</feature>
<keyword evidence="4 7" id="KW-1133">Transmembrane helix</keyword>
<feature type="transmembrane region" description="Helical" evidence="7">
    <location>
        <begin position="293"/>
        <end position="312"/>
    </location>
</feature>
<comment type="similarity">
    <text evidence="2">Belongs to the multi antimicrobial extrusion (MATE) (TC 2.A.66.1) family.</text>
</comment>
<evidence type="ECO:0000313" key="8">
    <source>
        <dbReference type="EMBL" id="KAJ2690122.1"/>
    </source>
</evidence>
<dbReference type="Pfam" id="PF01554">
    <property type="entry name" value="MatE"/>
    <property type="match status" value="2"/>
</dbReference>
<gene>
    <name evidence="8" type="primary">ERC1_3</name>
    <name evidence="8" type="ORF">IWW39_000932</name>
</gene>
<feature type="transmembrane region" description="Helical" evidence="7">
    <location>
        <begin position="183"/>
        <end position="203"/>
    </location>
</feature>
<dbReference type="GO" id="GO:0015297">
    <property type="term" value="F:antiporter activity"/>
    <property type="evidence" value="ECO:0007669"/>
    <property type="project" value="InterPro"/>
</dbReference>
<name>A0A9W8L6X7_9FUNG</name>
<dbReference type="AlphaFoldDB" id="A0A9W8L6X7"/>
<accession>A0A9W8L6X7</accession>
<feature type="region of interest" description="Disordered" evidence="6">
    <location>
        <begin position="1"/>
        <end position="22"/>
    </location>
</feature>
<reference evidence="8" key="1">
    <citation type="submission" date="2022-07" db="EMBL/GenBank/DDBJ databases">
        <title>Phylogenomic reconstructions and comparative analyses of Kickxellomycotina fungi.</title>
        <authorList>
            <person name="Reynolds N.K."/>
            <person name="Stajich J.E."/>
            <person name="Barry K."/>
            <person name="Grigoriev I.V."/>
            <person name="Crous P."/>
            <person name="Smith M.E."/>
        </authorList>
    </citation>
    <scope>NUCLEOTIDE SEQUENCE</scope>
    <source>
        <strain evidence="8">CBS 109367</strain>
    </source>
</reference>
<comment type="caution">
    <text evidence="8">The sequence shown here is derived from an EMBL/GenBank/DDBJ whole genome shotgun (WGS) entry which is preliminary data.</text>
</comment>
<dbReference type="EMBL" id="JANBTX010000015">
    <property type="protein sequence ID" value="KAJ2690122.1"/>
    <property type="molecule type" value="Genomic_DNA"/>
</dbReference>
<feature type="transmembrane region" description="Helical" evidence="7">
    <location>
        <begin position="150"/>
        <end position="171"/>
    </location>
</feature>
<keyword evidence="9" id="KW-1185">Reference proteome</keyword>
<dbReference type="InterPro" id="IPR002528">
    <property type="entry name" value="MATE_fam"/>
</dbReference>
<feature type="transmembrane region" description="Helical" evidence="7">
    <location>
        <begin position="373"/>
        <end position="392"/>
    </location>
</feature>
<evidence type="ECO:0000256" key="3">
    <source>
        <dbReference type="ARBA" id="ARBA00022692"/>
    </source>
</evidence>
<comment type="subcellular location">
    <subcellularLocation>
        <location evidence="1">Membrane</location>
        <topology evidence="1">Multi-pass membrane protein</topology>
    </subcellularLocation>
</comment>
<evidence type="ECO:0000256" key="4">
    <source>
        <dbReference type="ARBA" id="ARBA00022989"/>
    </source>
</evidence>
<protein>
    <submittedName>
        <fullName evidence="8">Ethionine resistance protein</fullName>
    </submittedName>
</protein>